<evidence type="ECO:0000256" key="2">
    <source>
        <dbReference type="ARBA" id="ARBA00022737"/>
    </source>
</evidence>
<dbReference type="PROSITE" id="PS51375">
    <property type="entry name" value="PPR"/>
    <property type="match status" value="1"/>
</dbReference>
<dbReference type="Pfam" id="PF13041">
    <property type="entry name" value="PPR_2"/>
    <property type="match status" value="1"/>
</dbReference>
<comment type="similarity">
    <text evidence="1">Belongs to the PPR family. P subfamily.</text>
</comment>
<evidence type="ECO:0000313" key="4">
    <source>
        <dbReference type="RefSeq" id="XP_016502989.1"/>
    </source>
</evidence>
<accession>A0A1S4CPU6</accession>
<reference evidence="4" key="1">
    <citation type="submission" date="2025-08" db="UniProtKB">
        <authorList>
            <consortium name="RefSeq"/>
        </authorList>
    </citation>
    <scope>IDENTIFICATION</scope>
</reference>
<dbReference type="InterPro" id="IPR002885">
    <property type="entry name" value="PPR_rpt"/>
</dbReference>
<organism evidence="4">
    <name type="scientific">Nicotiana tabacum</name>
    <name type="common">Common tobacco</name>
    <dbReference type="NCBI Taxonomy" id="4097"/>
    <lineage>
        <taxon>Eukaryota</taxon>
        <taxon>Viridiplantae</taxon>
        <taxon>Streptophyta</taxon>
        <taxon>Embryophyta</taxon>
        <taxon>Tracheophyta</taxon>
        <taxon>Spermatophyta</taxon>
        <taxon>Magnoliopsida</taxon>
        <taxon>eudicotyledons</taxon>
        <taxon>Gunneridae</taxon>
        <taxon>Pentapetalae</taxon>
        <taxon>asterids</taxon>
        <taxon>lamiids</taxon>
        <taxon>Solanales</taxon>
        <taxon>Solanaceae</taxon>
        <taxon>Nicotianoideae</taxon>
        <taxon>Nicotianeae</taxon>
        <taxon>Nicotiana</taxon>
    </lineage>
</organism>
<dbReference type="InterPro" id="IPR011990">
    <property type="entry name" value="TPR-like_helical_dom_sf"/>
</dbReference>
<dbReference type="Pfam" id="PF01535">
    <property type="entry name" value="PPR"/>
    <property type="match status" value="1"/>
</dbReference>
<dbReference type="PANTHER" id="PTHR47941">
    <property type="entry name" value="PENTATRICOPEPTIDE REPEAT-CONTAINING PROTEIN 3, MITOCHONDRIAL"/>
    <property type="match status" value="1"/>
</dbReference>
<dbReference type="SUPFAM" id="SSF48452">
    <property type="entry name" value="TPR-like"/>
    <property type="match status" value="1"/>
</dbReference>
<dbReference type="KEGG" id="nta:107821099"/>
<sequence>MKSWGSSFRSHPKTGGCSLVHLSNSFCGSLAAAGLGSGAGQGQAASSRFCAQTIAPADLSAPVMATFAGAVSGPLLRSLATPLLVRFYGSWLAPATGQAQASVLSSVLDCYCNKGLLFEGLQVYRKVREYRYFISTDSCNALLNLLYRKNELRLAWCYYGSIIKNCVQENVFTWSLIAQMLCKYGKFEQIVSIIDKGLCTHVMYNILIDCYSKRGDFEAAFIYLNNMYRKSVDPTFSTFSSILDGTYKYQNAEVIVSLMSSMVEKGHFSKVMLPNYSSIIQKLSDLGKTYAAELFFREASEKRLNCKITPMALC</sequence>
<dbReference type="PaxDb" id="4097-A0A1S4CPU6"/>
<protein>
    <submittedName>
        <fullName evidence="4">Pentatricopeptide repeat-containing protein At4g21170-like</fullName>
    </submittedName>
</protein>
<keyword evidence="2" id="KW-0677">Repeat</keyword>
<name>A0A1S4CPU6_TOBAC</name>
<gene>
    <name evidence="4" type="primary">LOC107821099</name>
</gene>
<dbReference type="Gene3D" id="1.25.40.10">
    <property type="entry name" value="Tetratricopeptide repeat domain"/>
    <property type="match status" value="1"/>
</dbReference>
<proteinExistence type="inferred from homology"/>
<feature type="repeat" description="PPR" evidence="3">
    <location>
        <begin position="200"/>
        <end position="234"/>
    </location>
</feature>
<dbReference type="AlphaFoldDB" id="A0A1S4CPU6"/>
<dbReference type="RefSeq" id="XP_016502989.1">
    <property type="nucleotide sequence ID" value="XM_016647503.1"/>
</dbReference>
<dbReference type="STRING" id="4097.A0A1S4CPU6"/>
<evidence type="ECO:0000256" key="1">
    <source>
        <dbReference type="ARBA" id="ARBA00007626"/>
    </source>
</evidence>
<dbReference type="NCBIfam" id="TIGR00756">
    <property type="entry name" value="PPR"/>
    <property type="match status" value="1"/>
</dbReference>
<dbReference type="OrthoDB" id="747253at2759"/>
<dbReference type="SMR" id="A0A1S4CPU6"/>
<evidence type="ECO:0000256" key="3">
    <source>
        <dbReference type="PROSITE-ProRule" id="PRU00708"/>
    </source>
</evidence>